<dbReference type="PANTHER" id="PTHR31379">
    <property type="entry name" value="F-BOX C PROTEIN-RELATED-RELATED"/>
    <property type="match status" value="1"/>
</dbReference>
<organism evidence="3">
    <name type="scientific">Caenorhabditis remanei</name>
    <name type="common">Caenorhabditis vulgaris</name>
    <dbReference type="NCBI Taxonomy" id="31234"/>
    <lineage>
        <taxon>Eukaryota</taxon>
        <taxon>Metazoa</taxon>
        <taxon>Ecdysozoa</taxon>
        <taxon>Nematoda</taxon>
        <taxon>Chromadorea</taxon>
        <taxon>Rhabditida</taxon>
        <taxon>Rhabditina</taxon>
        <taxon>Rhabditomorpha</taxon>
        <taxon>Rhabditoidea</taxon>
        <taxon>Rhabditidae</taxon>
        <taxon>Peloderinae</taxon>
        <taxon>Caenorhabditis</taxon>
    </lineage>
</organism>
<dbReference type="InParanoid" id="E3NL58"/>
<dbReference type="RefSeq" id="XP_003090860.2">
    <property type="nucleotide sequence ID" value="XM_003090812.2"/>
</dbReference>
<proteinExistence type="predicted"/>
<dbReference type="PANTHER" id="PTHR31379:SF1">
    <property type="entry name" value="F-BOX C PROTEIN-RELATED"/>
    <property type="match status" value="1"/>
</dbReference>
<dbReference type="InterPro" id="IPR021942">
    <property type="entry name" value="DUF3557"/>
</dbReference>
<dbReference type="Pfam" id="PF12078">
    <property type="entry name" value="DUF3557"/>
    <property type="match status" value="1"/>
</dbReference>
<dbReference type="EMBL" id="DS268864">
    <property type="protein sequence ID" value="EFP04177.1"/>
    <property type="molecule type" value="Genomic_DNA"/>
</dbReference>
<reference evidence="2" key="1">
    <citation type="submission" date="2007-07" db="EMBL/GenBank/DDBJ databases">
        <title>PCAP assembly of the Caenorhabditis remanei genome.</title>
        <authorList>
            <consortium name="The Caenorhabditis remanei Sequencing Consortium"/>
            <person name="Wilson R.K."/>
        </authorList>
    </citation>
    <scope>NUCLEOTIDE SEQUENCE [LARGE SCALE GENOMIC DNA]</scope>
    <source>
        <strain evidence="2">PB4641</strain>
    </source>
</reference>
<dbReference type="HOGENOM" id="CLU_330701_0_0_1"/>
<keyword evidence="3" id="KW-1185">Reference proteome</keyword>
<keyword evidence="1" id="KW-0175">Coiled coil</keyword>
<dbReference type="Proteomes" id="UP000008281">
    <property type="component" value="Unassembled WGS sequence"/>
</dbReference>
<dbReference type="KEGG" id="crq:GCK72_004112"/>
<gene>
    <name evidence="2" type="ORF">CRE_12354</name>
</gene>
<feature type="coiled-coil region" evidence="1">
    <location>
        <begin position="109"/>
        <end position="160"/>
    </location>
</feature>
<name>E3NL58_CAERE</name>
<accession>E3NL58</accession>
<protein>
    <submittedName>
        <fullName evidence="2">Uncharacterized protein</fullName>
    </submittedName>
</protein>
<dbReference type="GeneID" id="9823713"/>
<dbReference type="eggNOG" id="ENOG502R8R9">
    <property type="taxonomic scope" value="Eukaryota"/>
</dbReference>
<sequence length="927" mass="107917">MPARPKPLFYETAKCVALYMDPNVRLQLYFRCPQFRNVHRSQTLRIKDLKVRPENFEIDGTIYKLGVITQYTNKPNRSLVTLSNSGGGLQWDLDVYGLPIETRNETRNMPDDNEQVAILQRQIKILEEKLRNKELQPDDIKRIKIKIEVARWEIERLQTRISKSPPPYRNYLQMTVRTGEDIKLERVVYEKQLKLTREYIEKRVFSNGNIRVRNLQIGEDSYAINLVDLIENGSVQADVEPLFRYAPQGDKVKPLLSIREGCLEVGVLKVTGNVTNALVSLQKVLSSVPLKQLRTVHQPFPNDPIIKTSQLVLIVGCWPFTVLSSCPNNRTHIEATLYASNNQFTNVVNKWMESDMSVGTYYSIGFYDVYYIEKDFFMWRKLPGAQSGKNKETRLTIFPECVIIPMKNDTELNVYFNEANEEEREYCRTRFIVKMKWQPRGYARAGLLTLLHIDSFIFSPIRISERMTQPPSKPLFYETSRCVALYLKSTIRIQLYLRCPAFQTIHRTQNFRVADLKIRPEDFEIDGTVFQLGILRHYLFGNVPESTTWKNAAGGDRHDIDKYGLPILAQNGQQVPTDAQYIEQLEQQALLLERNGPRSSRALTEDDVKSHRMDIERKRLKIQSYELRMRNEKPPFQHFVELAMTCGEEKNSEFVAYEKTLQEIKDYILHKIFTIDAKGFIGNLQIGDDAFNRYLAWHIQNPRQLFPINPVFQAQMAAQNFFMPLPGLVPEVPPVFQEQPRVADVVPLLKLRAESVEVHRLVVTGNIENALASLKPFRCETPLKELKVSAQPYPDDPVLRTAQLLNIVSASRMIQIRNLQNSRIHFDQLVCDEQEFHVFMRMMEEAETMRYYSFEFSELKDLNFLVKRFRNLPGAERDDFAEIRSTNLPKHIVIPLINQKELNIYVEETSMEDTKYCDTPFIVKIKV</sequence>
<evidence type="ECO:0000313" key="2">
    <source>
        <dbReference type="EMBL" id="EFP04177.1"/>
    </source>
</evidence>
<dbReference type="CTD" id="9823713"/>
<evidence type="ECO:0000313" key="3">
    <source>
        <dbReference type="Proteomes" id="UP000008281"/>
    </source>
</evidence>
<dbReference type="AlphaFoldDB" id="E3NL58"/>
<evidence type="ECO:0000256" key="1">
    <source>
        <dbReference type="SAM" id="Coils"/>
    </source>
</evidence>